<accession>A0A8H4R7B3</accession>
<evidence type="ECO:0000256" key="2">
    <source>
        <dbReference type="SAM" id="MobiDB-lite"/>
    </source>
</evidence>
<reference evidence="3 4" key="1">
    <citation type="submission" date="2019-12" db="EMBL/GenBank/DDBJ databases">
        <authorList>
            <person name="Floudas D."/>
            <person name="Bentzer J."/>
            <person name="Ahren D."/>
            <person name="Johansson T."/>
            <person name="Persson P."/>
            <person name="Tunlid A."/>
        </authorList>
    </citation>
    <scope>NUCLEOTIDE SEQUENCE [LARGE SCALE GENOMIC DNA]</scope>
    <source>
        <strain evidence="3 4">CBS 102.39</strain>
    </source>
</reference>
<dbReference type="EMBL" id="JAACJL010000001">
    <property type="protein sequence ID" value="KAF4623032.1"/>
    <property type="molecule type" value="Genomic_DNA"/>
</dbReference>
<sequence length="386" mass="43016">MSSTVESAIARAPAVLSATLDLLQELAKKLTLANGVRVLPKIGKTLVCLLFLANIKSWPLVWHFRIFRPVFRIRLEHLWIRIQMFFMSPLKAVKLEDRWLDSITPVGANPFSVVIPYRTQVALDDSDFNGHLSNSSYAKIMDGARFKAAIELFPMFFRAGGWIALAGTHYHFIKEIPMLTSYEIRTSIVAWDRKWVYIMSRFVRKPDGKKKKRDQKLASPNGEISTSIRAPGSEEISTNGTPYVNVTPNGTTETVPDLKAVAANLAGEEPDGAVLHTIVVSQICYKIGRITVPPALMLAVNGFTGTPNCSLASPHPEWATAKKVMSKPRGGNPKKLKALLTGGWRDVPENERWWETALGPELEAQNLKNLEQIEHLRKGLELARGL</sequence>
<feature type="region of interest" description="Disordered" evidence="2">
    <location>
        <begin position="209"/>
        <end position="232"/>
    </location>
</feature>
<comment type="similarity">
    <text evidence="1">Belongs to the lcsJ thioesterase family.</text>
</comment>
<dbReference type="InterPro" id="IPR029069">
    <property type="entry name" value="HotDog_dom_sf"/>
</dbReference>
<dbReference type="SUPFAM" id="SSF54637">
    <property type="entry name" value="Thioesterase/thiol ester dehydrase-isomerase"/>
    <property type="match status" value="1"/>
</dbReference>
<evidence type="ECO:0000313" key="4">
    <source>
        <dbReference type="Proteomes" id="UP000521872"/>
    </source>
</evidence>
<dbReference type="PANTHER" id="PTHR12475">
    <property type="match status" value="1"/>
</dbReference>
<keyword evidence="4" id="KW-1185">Reference proteome</keyword>
<dbReference type="AlphaFoldDB" id="A0A8H4R7B3"/>
<protein>
    <submittedName>
        <fullName evidence="3">Uncharacterized protein</fullName>
    </submittedName>
</protein>
<dbReference type="Proteomes" id="UP000521872">
    <property type="component" value="Unassembled WGS sequence"/>
</dbReference>
<name>A0A8H4R7B3_9AGAR</name>
<gene>
    <name evidence="3" type="ORF">D9613_002370</name>
</gene>
<comment type="caution">
    <text evidence="3">The sequence shown here is derived from an EMBL/GenBank/DDBJ whole genome shotgun (WGS) entry which is preliminary data.</text>
</comment>
<dbReference type="InterPro" id="IPR051490">
    <property type="entry name" value="THEM6_lcsJ_thioesterase"/>
</dbReference>
<evidence type="ECO:0000313" key="3">
    <source>
        <dbReference type="EMBL" id="KAF4623032.1"/>
    </source>
</evidence>
<proteinExistence type="inferred from homology"/>
<dbReference type="PANTHER" id="PTHR12475:SF4">
    <property type="entry name" value="PROTEIN THEM6"/>
    <property type="match status" value="1"/>
</dbReference>
<dbReference type="Gene3D" id="3.10.129.10">
    <property type="entry name" value="Hotdog Thioesterase"/>
    <property type="match status" value="1"/>
</dbReference>
<dbReference type="Pfam" id="PF13279">
    <property type="entry name" value="4HBT_2"/>
    <property type="match status" value="1"/>
</dbReference>
<evidence type="ECO:0000256" key="1">
    <source>
        <dbReference type="ARBA" id="ARBA00038476"/>
    </source>
</evidence>
<organism evidence="3 4">
    <name type="scientific">Agrocybe pediades</name>
    <dbReference type="NCBI Taxonomy" id="84607"/>
    <lineage>
        <taxon>Eukaryota</taxon>
        <taxon>Fungi</taxon>
        <taxon>Dikarya</taxon>
        <taxon>Basidiomycota</taxon>
        <taxon>Agaricomycotina</taxon>
        <taxon>Agaricomycetes</taxon>
        <taxon>Agaricomycetidae</taxon>
        <taxon>Agaricales</taxon>
        <taxon>Agaricineae</taxon>
        <taxon>Strophariaceae</taxon>
        <taxon>Agrocybe</taxon>
    </lineage>
</organism>
<dbReference type="CDD" id="cd00586">
    <property type="entry name" value="4HBT"/>
    <property type="match status" value="1"/>
</dbReference>